<dbReference type="PRINTS" id="PR00385">
    <property type="entry name" value="P450"/>
</dbReference>
<dbReference type="GO" id="GO:0020037">
    <property type="term" value="F:heme binding"/>
    <property type="evidence" value="ECO:0007669"/>
    <property type="project" value="InterPro"/>
</dbReference>
<dbReference type="EMBL" id="JAXLQG010000005">
    <property type="protein sequence ID" value="KAK5539700.1"/>
    <property type="molecule type" value="Genomic_DNA"/>
</dbReference>
<evidence type="ECO:0000256" key="7">
    <source>
        <dbReference type="SAM" id="Phobius"/>
    </source>
</evidence>
<dbReference type="PRINTS" id="PR00463">
    <property type="entry name" value="EP450I"/>
</dbReference>
<keyword evidence="7" id="KW-0472">Membrane</keyword>
<proteinExistence type="inferred from homology"/>
<evidence type="ECO:0000256" key="1">
    <source>
        <dbReference type="ARBA" id="ARBA00001971"/>
    </source>
</evidence>
<dbReference type="Pfam" id="PF00067">
    <property type="entry name" value="p450"/>
    <property type="match status" value="1"/>
</dbReference>
<dbReference type="InterPro" id="IPR002401">
    <property type="entry name" value="Cyt_P450_E_grp-I"/>
</dbReference>
<keyword evidence="6" id="KW-0503">Monooxygenase</keyword>
<gene>
    <name evidence="8" type="ORF">LTR25_003405</name>
</gene>
<evidence type="ECO:0008006" key="10">
    <source>
        <dbReference type="Google" id="ProtNLM"/>
    </source>
</evidence>
<reference evidence="8 9" key="1">
    <citation type="submission" date="2023-06" db="EMBL/GenBank/DDBJ databases">
        <title>Black Yeasts Isolated from many extreme environments.</title>
        <authorList>
            <person name="Coleine C."/>
            <person name="Stajich J.E."/>
            <person name="Selbmann L."/>
        </authorList>
    </citation>
    <scope>NUCLEOTIDE SEQUENCE [LARGE SCALE GENOMIC DNA]</scope>
    <source>
        <strain evidence="8 9">CCFEE 5887</strain>
    </source>
</reference>
<evidence type="ECO:0000313" key="8">
    <source>
        <dbReference type="EMBL" id="KAK5539700.1"/>
    </source>
</evidence>
<feature type="transmembrane region" description="Helical" evidence="7">
    <location>
        <begin position="21"/>
        <end position="43"/>
    </location>
</feature>
<feature type="binding site" description="axial binding residue" evidence="5">
    <location>
        <position position="452"/>
    </location>
    <ligand>
        <name>heme</name>
        <dbReference type="ChEBI" id="CHEBI:30413"/>
    </ligand>
    <ligandPart>
        <name>Fe</name>
        <dbReference type="ChEBI" id="CHEBI:18248"/>
    </ligandPart>
</feature>
<dbReference type="PROSITE" id="PS00086">
    <property type="entry name" value="CYTOCHROME_P450"/>
    <property type="match status" value="1"/>
</dbReference>
<dbReference type="InterPro" id="IPR036396">
    <property type="entry name" value="Cyt_P450_sf"/>
</dbReference>
<dbReference type="InterPro" id="IPR050121">
    <property type="entry name" value="Cytochrome_P450_monoxygenase"/>
</dbReference>
<organism evidence="8 9">
    <name type="scientific">Vermiconidia calcicola</name>
    <dbReference type="NCBI Taxonomy" id="1690605"/>
    <lineage>
        <taxon>Eukaryota</taxon>
        <taxon>Fungi</taxon>
        <taxon>Dikarya</taxon>
        <taxon>Ascomycota</taxon>
        <taxon>Pezizomycotina</taxon>
        <taxon>Dothideomycetes</taxon>
        <taxon>Dothideomycetidae</taxon>
        <taxon>Mycosphaerellales</taxon>
        <taxon>Extremaceae</taxon>
        <taxon>Vermiconidia</taxon>
    </lineage>
</organism>
<evidence type="ECO:0000256" key="2">
    <source>
        <dbReference type="ARBA" id="ARBA00010617"/>
    </source>
</evidence>
<dbReference type="GO" id="GO:0004497">
    <property type="term" value="F:monooxygenase activity"/>
    <property type="evidence" value="ECO:0007669"/>
    <property type="project" value="UniProtKB-KW"/>
</dbReference>
<evidence type="ECO:0000256" key="4">
    <source>
        <dbReference type="ARBA" id="ARBA00023004"/>
    </source>
</evidence>
<name>A0AAV9QCI8_9PEZI</name>
<comment type="cofactor">
    <cofactor evidence="1 5">
        <name>heme</name>
        <dbReference type="ChEBI" id="CHEBI:30413"/>
    </cofactor>
</comment>
<sequence length="510" mass="57855">MGMLSKLPLGREIFARGSIRPVCLIAALLAFVYLLTRSIYLLWYHSLSEIPGPTVAKLTTWWQSYYASQLKKAEQVQAAHLKYGDIVRIGPNEISFSNPKYLKAIYGHNVPVLKTEFYLGGKFSVHENIFSMRHREEHAARRKLMARNFAQTTLIEMAPSLLRKAQALCHKLEEYEGRTANVYPWLHRLGLEYIFMLTLGRDPQLTETDTHHHALRNLEVFPQNFALSSIFPFLKVHGVSFPVRSIREPFQIQAGWNTFCLEIVAQERNMKPDERAPWIARLMDRDDDFLRRRMTDVEIAEEIIGALFAGSGTTTSTLAYLIYEVVANPNVYQSLKKELQEAIPDWPAGTGSPPPIDLLQHLPYLNAVISESLRSHPTIPGAMPRRIVSDRLKIGALELPRGIIVGAQNYSLHANEEYFPDPTKFDPERFLGMDQSKAKEGLNAFSSGPRGCIGRSLAMLEMQIVAALFFRYFDVKMDPTMKADDMKMRIAFSGNPAGEKVLLNLQKVTS</sequence>
<dbReference type="GO" id="GO:0005506">
    <property type="term" value="F:iron ion binding"/>
    <property type="evidence" value="ECO:0007669"/>
    <property type="project" value="InterPro"/>
</dbReference>
<evidence type="ECO:0000256" key="6">
    <source>
        <dbReference type="RuleBase" id="RU000461"/>
    </source>
</evidence>
<keyword evidence="7" id="KW-1133">Transmembrane helix</keyword>
<accession>A0AAV9QCI8</accession>
<keyword evidence="7" id="KW-0812">Transmembrane</keyword>
<dbReference type="AlphaFoldDB" id="A0AAV9QCI8"/>
<dbReference type="GO" id="GO:0016705">
    <property type="term" value="F:oxidoreductase activity, acting on paired donors, with incorporation or reduction of molecular oxygen"/>
    <property type="evidence" value="ECO:0007669"/>
    <property type="project" value="InterPro"/>
</dbReference>
<evidence type="ECO:0000256" key="3">
    <source>
        <dbReference type="ARBA" id="ARBA00022723"/>
    </source>
</evidence>
<protein>
    <recommendedName>
        <fullName evidence="10">Cytochrome P450</fullName>
    </recommendedName>
</protein>
<keyword evidence="6" id="KW-0560">Oxidoreductase</keyword>
<keyword evidence="3 5" id="KW-0479">Metal-binding</keyword>
<keyword evidence="4 5" id="KW-0408">Iron</keyword>
<evidence type="ECO:0000256" key="5">
    <source>
        <dbReference type="PIRSR" id="PIRSR602401-1"/>
    </source>
</evidence>
<dbReference type="Gene3D" id="1.10.630.10">
    <property type="entry name" value="Cytochrome P450"/>
    <property type="match status" value="1"/>
</dbReference>
<comment type="caution">
    <text evidence="8">The sequence shown here is derived from an EMBL/GenBank/DDBJ whole genome shotgun (WGS) entry which is preliminary data.</text>
</comment>
<keyword evidence="5 6" id="KW-0349">Heme</keyword>
<comment type="similarity">
    <text evidence="2 6">Belongs to the cytochrome P450 family.</text>
</comment>
<dbReference type="PANTHER" id="PTHR24305:SF166">
    <property type="entry name" value="CYTOCHROME P450 12A4, MITOCHONDRIAL-RELATED"/>
    <property type="match status" value="1"/>
</dbReference>
<dbReference type="SUPFAM" id="SSF48264">
    <property type="entry name" value="Cytochrome P450"/>
    <property type="match status" value="1"/>
</dbReference>
<evidence type="ECO:0000313" key="9">
    <source>
        <dbReference type="Proteomes" id="UP001345827"/>
    </source>
</evidence>
<dbReference type="InterPro" id="IPR001128">
    <property type="entry name" value="Cyt_P450"/>
</dbReference>
<dbReference type="InterPro" id="IPR017972">
    <property type="entry name" value="Cyt_P450_CS"/>
</dbReference>
<dbReference type="Proteomes" id="UP001345827">
    <property type="component" value="Unassembled WGS sequence"/>
</dbReference>
<dbReference type="PANTHER" id="PTHR24305">
    <property type="entry name" value="CYTOCHROME P450"/>
    <property type="match status" value="1"/>
</dbReference>
<keyword evidence="9" id="KW-1185">Reference proteome</keyword>